<dbReference type="GO" id="GO:0005524">
    <property type="term" value="F:ATP binding"/>
    <property type="evidence" value="ECO:0007669"/>
    <property type="project" value="UniProtKB-KW"/>
</dbReference>
<dbReference type="PANTHER" id="PTHR42939:SF1">
    <property type="entry name" value="ABC TRANSPORTER ATP-BINDING PROTEIN ALBC-RELATED"/>
    <property type="match status" value="1"/>
</dbReference>
<dbReference type="InterPro" id="IPR003593">
    <property type="entry name" value="AAA+_ATPase"/>
</dbReference>
<sequence>MSISLNNVNYKINNKTILQNINLSLKQGVYGILGLNGAGKTTLLNVISTLTKPQNGSLSYNNTDIVKNPLILRKDLSYMPQNFGLIPDLTVTQNIMYFGMLKGVSSKTLKENIPNVLEFFNIQHTKDTNVKNLSGGTQQRVALSLALVNDPKVLILDEPTSALDPIERINFYELIKKISDNSIVIVSSHNIYEIEKYVDNIIVLRNGQVSFSDTVDQLIPEAVSGLGNSVSENALNLEKAFEYFAK</sequence>
<dbReference type="EMBL" id="FPKW01000005">
    <property type="protein sequence ID" value="SFZ93699.1"/>
    <property type="molecule type" value="Genomic_DNA"/>
</dbReference>
<reference evidence="6" key="1">
    <citation type="submission" date="2016-10" db="EMBL/GenBank/DDBJ databases">
        <authorList>
            <person name="Varghese N."/>
            <person name="Submissions S."/>
        </authorList>
    </citation>
    <scope>NUCLEOTIDE SEQUENCE [LARGE SCALE GENOMIC DNA]</scope>
    <source>
        <strain evidence="6">SUR2</strain>
    </source>
</reference>
<evidence type="ECO:0000259" key="4">
    <source>
        <dbReference type="PROSITE" id="PS50893"/>
    </source>
</evidence>
<evidence type="ECO:0000256" key="1">
    <source>
        <dbReference type="ARBA" id="ARBA00022448"/>
    </source>
</evidence>
<protein>
    <submittedName>
        <fullName evidence="5">ABC-2 type transport system ATP-binding protein</fullName>
    </submittedName>
</protein>
<evidence type="ECO:0000313" key="6">
    <source>
        <dbReference type="Proteomes" id="UP000182034"/>
    </source>
</evidence>
<dbReference type="Proteomes" id="UP000182034">
    <property type="component" value="Unassembled WGS sequence"/>
</dbReference>
<name>A0A1K2IPS0_9FLAO</name>
<dbReference type="RefSeq" id="WP_072409258.1">
    <property type="nucleotide sequence ID" value="NZ_FPKW01000005.1"/>
</dbReference>
<gene>
    <name evidence="5" type="ORF">SAMN05216324_105193</name>
</gene>
<dbReference type="PROSITE" id="PS50893">
    <property type="entry name" value="ABC_TRANSPORTER_2"/>
    <property type="match status" value="1"/>
</dbReference>
<keyword evidence="3 5" id="KW-0067">ATP-binding</keyword>
<evidence type="ECO:0000313" key="5">
    <source>
        <dbReference type="EMBL" id="SFZ93699.1"/>
    </source>
</evidence>
<accession>A0A1K2IPS0</accession>
<feature type="domain" description="ABC transporter" evidence="4">
    <location>
        <begin position="3"/>
        <end position="231"/>
    </location>
</feature>
<evidence type="ECO:0000256" key="2">
    <source>
        <dbReference type="ARBA" id="ARBA00022741"/>
    </source>
</evidence>
<proteinExistence type="predicted"/>
<dbReference type="SMART" id="SM00382">
    <property type="entry name" value="AAA"/>
    <property type="match status" value="1"/>
</dbReference>
<dbReference type="Gene3D" id="3.40.50.300">
    <property type="entry name" value="P-loop containing nucleotide triphosphate hydrolases"/>
    <property type="match status" value="1"/>
</dbReference>
<dbReference type="InterPro" id="IPR051782">
    <property type="entry name" value="ABC_Transporter_VariousFunc"/>
</dbReference>
<dbReference type="AlphaFoldDB" id="A0A1K2IPS0"/>
<evidence type="ECO:0000256" key="3">
    <source>
        <dbReference type="ARBA" id="ARBA00022840"/>
    </source>
</evidence>
<dbReference type="OrthoDB" id="9801987at2"/>
<dbReference type="SUPFAM" id="SSF52540">
    <property type="entry name" value="P-loop containing nucleoside triphosphate hydrolases"/>
    <property type="match status" value="1"/>
</dbReference>
<dbReference type="InterPro" id="IPR003439">
    <property type="entry name" value="ABC_transporter-like_ATP-bd"/>
</dbReference>
<dbReference type="GO" id="GO:0016887">
    <property type="term" value="F:ATP hydrolysis activity"/>
    <property type="evidence" value="ECO:0007669"/>
    <property type="project" value="InterPro"/>
</dbReference>
<organism evidence="5 6">
    <name type="scientific">Chryseobacterium limigenitum</name>
    <dbReference type="NCBI Taxonomy" id="1612149"/>
    <lineage>
        <taxon>Bacteria</taxon>
        <taxon>Pseudomonadati</taxon>
        <taxon>Bacteroidota</taxon>
        <taxon>Flavobacteriia</taxon>
        <taxon>Flavobacteriales</taxon>
        <taxon>Weeksellaceae</taxon>
        <taxon>Chryseobacterium group</taxon>
        <taxon>Chryseobacterium</taxon>
    </lineage>
</organism>
<dbReference type="Pfam" id="PF00005">
    <property type="entry name" value="ABC_tran"/>
    <property type="match status" value="1"/>
</dbReference>
<keyword evidence="1" id="KW-0813">Transport</keyword>
<keyword evidence="2" id="KW-0547">Nucleotide-binding</keyword>
<dbReference type="PANTHER" id="PTHR42939">
    <property type="entry name" value="ABC TRANSPORTER ATP-BINDING PROTEIN ALBC-RELATED"/>
    <property type="match status" value="1"/>
</dbReference>
<dbReference type="STRING" id="1612149.SAMN05216324_105193"/>
<dbReference type="InterPro" id="IPR027417">
    <property type="entry name" value="P-loop_NTPase"/>
</dbReference>
<keyword evidence="6" id="KW-1185">Reference proteome</keyword>